<name>A0AAP2Z3V3_9EURY</name>
<proteinExistence type="predicted"/>
<comment type="caution">
    <text evidence="1">The sequence shown here is derived from an EMBL/GenBank/DDBJ whole genome shotgun (WGS) entry which is preliminary data.</text>
</comment>
<dbReference type="Proteomes" id="UP001320972">
    <property type="component" value="Unassembled WGS sequence"/>
</dbReference>
<dbReference type="EMBL" id="JAOPKB010000013">
    <property type="protein sequence ID" value="MCU4974666.1"/>
    <property type="molecule type" value="Genomic_DNA"/>
</dbReference>
<organism evidence="1 4">
    <name type="scientific">Natronoglomus mannanivorans</name>
    <dbReference type="NCBI Taxonomy" id="2979990"/>
    <lineage>
        <taxon>Archaea</taxon>
        <taxon>Methanobacteriati</taxon>
        <taxon>Methanobacteriota</taxon>
        <taxon>Stenosarchaea group</taxon>
        <taxon>Halobacteria</taxon>
        <taxon>Halobacteriales</taxon>
        <taxon>Natrialbaceae</taxon>
        <taxon>Natronoglomus</taxon>
    </lineage>
</organism>
<dbReference type="Proteomes" id="UP001321018">
    <property type="component" value="Unassembled WGS sequence"/>
</dbReference>
<dbReference type="EMBL" id="JAOPKA010000041">
    <property type="protein sequence ID" value="MCU4744732.1"/>
    <property type="molecule type" value="Genomic_DNA"/>
</dbReference>
<gene>
    <name evidence="2" type="ORF">OB955_18260</name>
    <name evidence="1" type="ORF">OB960_25530</name>
</gene>
<dbReference type="AlphaFoldDB" id="A0AAP2Z3V3"/>
<evidence type="ECO:0008006" key="5">
    <source>
        <dbReference type="Google" id="ProtNLM"/>
    </source>
</evidence>
<evidence type="ECO:0000313" key="1">
    <source>
        <dbReference type="EMBL" id="MCU4744732.1"/>
    </source>
</evidence>
<protein>
    <recommendedName>
        <fullName evidence="5">PD-(D/E)XK nuclease superfamily protein</fullName>
    </recommendedName>
</protein>
<dbReference type="RefSeq" id="WP_338006527.1">
    <property type="nucleotide sequence ID" value="NZ_JAOPKA010000041.1"/>
</dbReference>
<sequence>MSDRRALSLSTDGLATSLRCPRRYEFAHVHELDDGEDDPPEERRLDLCRQAICDTLRTGHTDADALETAALERFATLWGDRDERYHSFAQRRHERRVLEATIRAYVEAFGAEHASGLAELQAASESAGELIGPELPLSSAVQLPDRETTVEVDAAVDYVVASGSSLTGVRFVPTLTPLGLLRYRDEWEGAVADLFDDHFDPDEETFEPGPAGALLETAVVLDGLRELRDRLGLGDRQCRYLLVPLADQSNTTVNWIRESVETSLDSLDLTDVFLDHHTFGMTLEHRNATVEGRLAAVVGRIVDKQFDPGRQWEQISAHSCENCAYTVCCQEYVSSEVAFDE</sequence>
<evidence type="ECO:0000313" key="3">
    <source>
        <dbReference type="Proteomes" id="UP001320972"/>
    </source>
</evidence>
<reference evidence="1 3" key="1">
    <citation type="submission" date="2022-09" db="EMBL/GenBank/DDBJ databases">
        <title>Enrichment on poylsaccharides allowed isolation of novel metabolic and taxonomic groups of Haloarchaea.</title>
        <authorList>
            <person name="Sorokin D.Y."/>
            <person name="Elcheninov A.G."/>
            <person name="Khizhniak T.V."/>
            <person name="Kolganova T.V."/>
            <person name="Kublanov I.V."/>
        </authorList>
    </citation>
    <scope>NUCLEOTIDE SEQUENCE</scope>
    <source>
        <strain evidence="2 3">AArc-m2/3/4</strain>
        <strain evidence="1">AArc-xg1-1</strain>
    </source>
</reference>
<evidence type="ECO:0000313" key="4">
    <source>
        <dbReference type="Proteomes" id="UP001321018"/>
    </source>
</evidence>
<keyword evidence="3" id="KW-1185">Reference proteome</keyword>
<accession>A0AAP2Z3V3</accession>
<evidence type="ECO:0000313" key="2">
    <source>
        <dbReference type="EMBL" id="MCU4974666.1"/>
    </source>
</evidence>